<proteinExistence type="predicted"/>
<gene>
    <name evidence="1" type="ORF">WKI67_07215</name>
</gene>
<protein>
    <submittedName>
        <fullName evidence="1">SpoIIE family protein phosphatase</fullName>
    </submittedName>
</protein>
<sequence>MRAQCRHTGRAAHCAGDDRCPRQPVTRPDDSGPTGRALVAIGDGVMERRGEDMTEGMDRLARSRRENAGRSPGETLDRIIADYTRSAHDDACLLAIQVN</sequence>
<evidence type="ECO:0000313" key="2">
    <source>
        <dbReference type="Proteomes" id="UP001377168"/>
    </source>
</evidence>
<keyword evidence="2" id="KW-1185">Reference proteome</keyword>
<comment type="caution">
    <text evidence="1">The sequence shown here is derived from an EMBL/GenBank/DDBJ whole genome shotgun (WGS) entry which is preliminary data.</text>
</comment>
<reference evidence="1" key="1">
    <citation type="submission" date="2024-03" db="EMBL/GenBank/DDBJ databases">
        <title>Novel Streptomyces species of biotechnological and ecological value are a feature of Machair soil.</title>
        <authorList>
            <person name="Prole J.R."/>
            <person name="Goodfellow M."/>
            <person name="Allenby N."/>
            <person name="Ward A.C."/>
        </authorList>
    </citation>
    <scope>NUCLEOTIDE SEQUENCE</scope>
    <source>
        <strain evidence="1">MS2.AVA.5</strain>
    </source>
</reference>
<organism evidence="1 2">
    <name type="scientific">Streptomyces achmelvichensis</name>
    <dbReference type="NCBI Taxonomy" id="3134111"/>
    <lineage>
        <taxon>Bacteria</taxon>
        <taxon>Bacillati</taxon>
        <taxon>Actinomycetota</taxon>
        <taxon>Actinomycetes</taxon>
        <taxon>Kitasatosporales</taxon>
        <taxon>Streptomycetaceae</taxon>
        <taxon>Streptomyces</taxon>
    </lineage>
</organism>
<evidence type="ECO:0000313" key="1">
    <source>
        <dbReference type="EMBL" id="MEJ8633182.1"/>
    </source>
</evidence>
<accession>A0ACC6PP82</accession>
<dbReference type="Proteomes" id="UP001377168">
    <property type="component" value="Unassembled WGS sequence"/>
</dbReference>
<dbReference type="EMBL" id="JBBKAJ010000022">
    <property type="protein sequence ID" value="MEJ8633182.1"/>
    <property type="molecule type" value="Genomic_DNA"/>
</dbReference>
<name>A0ACC6PP82_9ACTN</name>